<dbReference type="EC" id="3.1.3.48" evidence="7"/>
<comment type="catalytic activity">
    <reaction evidence="7">
        <text>a phosphate monoester + H2O = an alcohol + phosphate</text>
        <dbReference type="Rhea" id="RHEA:15017"/>
        <dbReference type="ChEBI" id="CHEBI:15377"/>
        <dbReference type="ChEBI" id="CHEBI:30879"/>
        <dbReference type="ChEBI" id="CHEBI:43474"/>
        <dbReference type="ChEBI" id="CHEBI:67140"/>
        <dbReference type="EC" id="3.1.3.2"/>
    </reaction>
</comment>
<accession>A0AA35SCZ7</accession>
<protein>
    <recommendedName>
        <fullName evidence="7">Low molecular weight phosphotyrosine protein phosphatase</fullName>
        <shortName evidence="7">LMW-PTP</shortName>
        <shortName evidence="7">LMW-PTPase</shortName>
        <ecNumber evidence="7">3.1.3.2</ecNumber>
        <ecNumber evidence="7">3.1.3.48</ecNumber>
    </recommendedName>
    <alternativeName>
        <fullName evidence="7">Low molecular weight cytosolic acid phosphatase</fullName>
    </alternativeName>
</protein>
<dbReference type="GO" id="GO:0004726">
    <property type="term" value="F:non-membrane spanning protein tyrosine phosphatase activity"/>
    <property type="evidence" value="ECO:0007669"/>
    <property type="project" value="InterPro"/>
</dbReference>
<dbReference type="SUPFAM" id="SSF52788">
    <property type="entry name" value="Phosphotyrosine protein phosphatases I"/>
    <property type="match status" value="1"/>
</dbReference>
<dbReference type="InterPro" id="IPR036196">
    <property type="entry name" value="Ptyr_pPase_sf"/>
</dbReference>
<evidence type="ECO:0000256" key="4">
    <source>
        <dbReference type="ARBA" id="ARBA00022801"/>
    </source>
</evidence>
<evidence type="ECO:0000259" key="8">
    <source>
        <dbReference type="SMART" id="SM00226"/>
    </source>
</evidence>
<keyword evidence="10" id="KW-1185">Reference proteome</keyword>
<reference evidence="9" key="1">
    <citation type="submission" date="2023-03" db="EMBL/GenBank/DDBJ databases">
        <authorList>
            <person name="Steffen K."/>
            <person name="Cardenas P."/>
        </authorList>
    </citation>
    <scope>NUCLEOTIDE SEQUENCE</scope>
</reference>
<dbReference type="InterPro" id="IPR050438">
    <property type="entry name" value="LMW_PTPase"/>
</dbReference>
<evidence type="ECO:0000256" key="3">
    <source>
        <dbReference type="ARBA" id="ARBA00022490"/>
    </source>
</evidence>
<dbReference type="InterPro" id="IPR023485">
    <property type="entry name" value="Ptyr_pPase"/>
</dbReference>
<dbReference type="Pfam" id="PF01451">
    <property type="entry name" value="LMWPc"/>
    <property type="match status" value="1"/>
</dbReference>
<dbReference type="EMBL" id="CASHTH010002278">
    <property type="protein sequence ID" value="CAI8027419.1"/>
    <property type="molecule type" value="Genomic_DNA"/>
</dbReference>
<dbReference type="PRINTS" id="PR00719">
    <property type="entry name" value="LMWPTPASE"/>
</dbReference>
<evidence type="ECO:0000256" key="6">
    <source>
        <dbReference type="PIRSR" id="PIRSR617867-1"/>
    </source>
</evidence>
<sequence>GCNEEAFGELCVSGEHLPLAHGRAVFRSLLEKRGCSHEWRVDSSAVASYNIGDQPDPRTLATLQKHELSSRHTARRITVDDFHQFQYILCFDEQNMRDLSRMKPAGCQATVRLLGSYVEEGKVVQDPYYLEDEAFETTYQLCRTMSTAFLDSVYQ</sequence>
<evidence type="ECO:0000256" key="1">
    <source>
        <dbReference type="ARBA" id="ARBA00004496"/>
    </source>
</evidence>
<dbReference type="PRINTS" id="PR00720">
    <property type="entry name" value="MAMMALPTPASE"/>
</dbReference>
<evidence type="ECO:0000256" key="5">
    <source>
        <dbReference type="ARBA" id="ARBA00022912"/>
    </source>
</evidence>
<dbReference type="PANTHER" id="PTHR11717:SF7">
    <property type="entry name" value="LOW MOLECULAR WEIGHT PHOSPHOTYROSINE PROTEIN PHOSPHATASE"/>
    <property type="match status" value="1"/>
</dbReference>
<comment type="function">
    <text evidence="7">Acts on tyrosine phosphorylated proteins, low-MW aryl phosphates and natural and synthetic acyl phosphates.</text>
</comment>
<keyword evidence="4 7" id="KW-0378">Hydrolase</keyword>
<organism evidence="9 10">
    <name type="scientific">Geodia barretti</name>
    <name type="common">Barrett's horny sponge</name>
    <dbReference type="NCBI Taxonomy" id="519541"/>
    <lineage>
        <taxon>Eukaryota</taxon>
        <taxon>Metazoa</taxon>
        <taxon>Porifera</taxon>
        <taxon>Demospongiae</taxon>
        <taxon>Heteroscleromorpha</taxon>
        <taxon>Tetractinellida</taxon>
        <taxon>Astrophorina</taxon>
        <taxon>Geodiidae</taxon>
        <taxon>Geodia</taxon>
    </lineage>
</organism>
<keyword evidence="5 7" id="KW-0904">Protein phosphatase</keyword>
<comment type="similarity">
    <text evidence="2 7">Belongs to the low molecular weight phosphotyrosine protein phosphatase family.</text>
</comment>
<dbReference type="InterPro" id="IPR017867">
    <property type="entry name" value="Tyr_phospatase_low_mol_wt"/>
</dbReference>
<gene>
    <name evidence="9" type="ORF">GBAR_LOCUS15690</name>
</gene>
<dbReference type="AlphaFoldDB" id="A0AA35SCZ7"/>
<dbReference type="SMART" id="SM00226">
    <property type="entry name" value="LMWPc"/>
    <property type="match status" value="1"/>
</dbReference>
<dbReference type="Gene3D" id="3.40.50.2300">
    <property type="match status" value="1"/>
</dbReference>
<keyword evidence="3 7" id="KW-0963">Cytoplasm</keyword>
<feature type="non-terminal residue" evidence="9">
    <location>
        <position position="1"/>
    </location>
</feature>
<evidence type="ECO:0000313" key="9">
    <source>
        <dbReference type="EMBL" id="CAI8027419.1"/>
    </source>
</evidence>
<feature type="domain" description="Phosphotyrosine protein phosphatase I" evidence="8">
    <location>
        <begin position="24"/>
        <end position="152"/>
    </location>
</feature>
<dbReference type="InterPro" id="IPR002115">
    <property type="entry name" value="Tyr_Pase_low_mol_wt_mml"/>
</dbReference>
<dbReference type="PANTHER" id="PTHR11717">
    <property type="entry name" value="LOW MOLECULAR WEIGHT PROTEIN TYROSINE PHOSPHATASE"/>
    <property type="match status" value="1"/>
</dbReference>
<comment type="caution">
    <text evidence="9">The sequence shown here is derived from an EMBL/GenBank/DDBJ whole genome shotgun (WGS) entry which is preliminary data.</text>
</comment>
<dbReference type="Proteomes" id="UP001174909">
    <property type="component" value="Unassembled WGS sequence"/>
</dbReference>
<dbReference type="GO" id="GO:0005737">
    <property type="term" value="C:cytoplasm"/>
    <property type="evidence" value="ECO:0007669"/>
    <property type="project" value="UniProtKB-SubCell"/>
</dbReference>
<comment type="catalytic activity">
    <reaction evidence="7">
        <text>O-phospho-L-tyrosyl-[protein] + H2O = L-tyrosyl-[protein] + phosphate</text>
        <dbReference type="Rhea" id="RHEA:10684"/>
        <dbReference type="Rhea" id="RHEA-COMP:10136"/>
        <dbReference type="Rhea" id="RHEA-COMP:20101"/>
        <dbReference type="ChEBI" id="CHEBI:15377"/>
        <dbReference type="ChEBI" id="CHEBI:43474"/>
        <dbReference type="ChEBI" id="CHEBI:46858"/>
        <dbReference type="ChEBI" id="CHEBI:61978"/>
        <dbReference type="EC" id="3.1.3.48"/>
    </reaction>
</comment>
<name>A0AA35SCZ7_GEOBA</name>
<evidence type="ECO:0000313" key="10">
    <source>
        <dbReference type="Proteomes" id="UP001174909"/>
    </source>
</evidence>
<comment type="subcellular location">
    <subcellularLocation>
        <location evidence="1 7">Cytoplasm</location>
    </subcellularLocation>
</comment>
<proteinExistence type="inferred from homology"/>
<dbReference type="GO" id="GO:0003993">
    <property type="term" value="F:acid phosphatase activity"/>
    <property type="evidence" value="ECO:0007669"/>
    <property type="project" value="UniProtKB-UniRule"/>
</dbReference>
<feature type="active site" description="Proton donor" evidence="6">
    <location>
        <position position="126"/>
    </location>
</feature>
<dbReference type="CDD" id="cd16343">
    <property type="entry name" value="LMWPTP"/>
    <property type="match status" value="1"/>
</dbReference>
<dbReference type="EC" id="3.1.3.2" evidence="7"/>
<evidence type="ECO:0000256" key="7">
    <source>
        <dbReference type="RuleBase" id="RU368115"/>
    </source>
</evidence>
<evidence type="ECO:0000256" key="2">
    <source>
        <dbReference type="ARBA" id="ARBA00011063"/>
    </source>
</evidence>